<comment type="catalytic activity">
    <reaction evidence="8">
        <text>L-seryl-[protein] + UTP = O-(5'-uridylyl)-L-seryl-[protein] + diphosphate</text>
        <dbReference type="Rhea" id="RHEA:64604"/>
        <dbReference type="Rhea" id="RHEA-COMP:9863"/>
        <dbReference type="Rhea" id="RHEA-COMP:16635"/>
        <dbReference type="ChEBI" id="CHEBI:29999"/>
        <dbReference type="ChEBI" id="CHEBI:33019"/>
        <dbReference type="ChEBI" id="CHEBI:46398"/>
        <dbReference type="ChEBI" id="CHEBI:156051"/>
    </reaction>
</comment>
<dbReference type="PANTHER" id="PTHR32057">
    <property type="entry name" value="PROTEIN ADENYLYLTRANSFERASE SELO, MITOCHONDRIAL"/>
    <property type="match status" value="1"/>
</dbReference>
<accession>A0A6N6JC01</accession>
<keyword evidence="3 8" id="KW-0548">Nucleotidyltransferase</keyword>
<keyword evidence="6 8" id="KW-0067">ATP-binding</keyword>
<feature type="binding site" evidence="8">
    <location>
        <position position="122"/>
    </location>
    <ligand>
        <name>ATP</name>
        <dbReference type="ChEBI" id="CHEBI:30616"/>
    </ligand>
</feature>
<dbReference type="Proteomes" id="UP000436822">
    <property type="component" value="Unassembled WGS sequence"/>
</dbReference>
<dbReference type="AlphaFoldDB" id="A0A6N6JC01"/>
<dbReference type="Pfam" id="PF02696">
    <property type="entry name" value="SelO"/>
    <property type="match status" value="1"/>
</dbReference>
<feature type="binding site" evidence="8">
    <location>
        <position position="87"/>
    </location>
    <ligand>
        <name>ATP</name>
        <dbReference type="ChEBI" id="CHEBI:30616"/>
    </ligand>
</feature>
<feature type="binding site" evidence="8">
    <location>
        <position position="90"/>
    </location>
    <ligand>
        <name>ATP</name>
        <dbReference type="ChEBI" id="CHEBI:30616"/>
    </ligand>
</feature>
<evidence type="ECO:0000256" key="9">
    <source>
        <dbReference type="SAM" id="MobiDB-lite"/>
    </source>
</evidence>
<dbReference type="GO" id="GO:0000287">
    <property type="term" value="F:magnesium ion binding"/>
    <property type="evidence" value="ECO:0007669"/>
    <property type="project" value="UniProtKB-UniRule"/>
</dbReference>
<comment type="function">
    <text evidence="8">Nucleotidyltransferase involved in the post-translational modification of proteins. It can catalyze the addition of adenosine monophosphate (AMP) or uridine monophosphate (UMP) to a protein, resulting in modifications known as AMPylation and UMPylation.</text>
</comment>
<dbReference type="RefSeq" id="WP_159804606.1">
    <property type="nucleotide sequence ID" value="NZ_BLJE01000001.1"/>
</dbReference>
<dbReference type="GO" id="GO:0005524">
    <property type="term" value="F:ATP binding"/>
    <property type="evidence" value="ECO:0007669"/>
    <property type="project" value="UniProtKB-UniRule"/>
</dbReference>
<dbReference type="OrthoDB" id="9776281at2"/>
<comment type="catalytic activity">
    <reaction evidence="8">
        <text>L-histidyl-[protein] + UTP = N(tele)-(5'-uridylyl)-L-histidyl-[protein] + diphosphate</text>
        <dbReference type="Rhea" id="RHEA:83891"/>
        <dbReference type="Rhea" id="RHEA-COMP:9745"/>
        <dbReference type="Rhea" id="RHEA-COMP:20239"/>
        <dbReference type="ChEBI" id="CHEBI:29979"/>
        <dbReference type="ChEBI" id="CHEBI:33019"/>
        <dbReference type="ChEBI" id="CHEBI:46398"/>
        <dbReference type="ChEBI" id="CHEBI:233474"/>
    </reaction>
</comment>
<comment type="catalytic activity">
    <reaction evidence="8">
        <text>L-tyrosyl-[protein] + UTP = O-(5'-uridylyl)-L-tyrosyl-[protein] + diphosphate</text>
        <dbReference type="Rhea" id="RHEA:83887"/>
        <dbReference type="Rhea" id="RHEA-COMP:10136"/>
        <dbReference type="Rhea" id="RHEA-COMP:20238"/>
        <dbReference type="ChEBI" id="CHEBI:33019"/>
        <dbReference type="ChEBI" id="CHEBI:46398"/>
        <dbReference type="ChEBI" id="CHEBI:46858"/>
        <dbReference type="ChEBI" id="CHEBI:90602"/>
    </reaction>
</comment>
<feature type="region of interest" description="Disordered" evidence="9">
    <location>
        <begin position="446"/>
        <end position="470"/>
    </location>
</feature>
<keyword evidence="4 8" id="KW-0479">Metal-binding</keyword>
<feature type="binding site" evidence="8">
    <location>
        <position position="257"/>
    </location>
    <ligand>
        <name>Mg(2+)</name>
        <dbReference type="ChEBI" id="CHEBI:18420"/>
    </ligand>
</feature>
<feature type="binding site" evidence="8">
    <location>
        <position position="89"/>
    </location>
    <ligand>
        <name>ATP</name>
        <dbReference type="ChEBI" id="CHEBI:30616"/>
    </ligand>
</feature>
<feature type="active site" description="Proton acceptor" evidence="8">
    <location>
        <position position="247"/>
    </location>
</feature>
<organism evidence="10 11">
    <name type="scientific">Litoreibacter roseus</name>
    <dbReference type="NCBI Taxonomy" id="2601869"/>
    <lineage>
        <taxon>Bacteria</taxon>
        <taxon>Pseudomonadati</taxon>
        <taxon>Pseudomonadota</taxon>
        <taxon>Alphaproteobacteria</taxon>
        <taxon>Rhodobacterales</taxon>
        <taxon>Roseobacteraceae</taxon>
        <taxon>Litoreibacter</taxon>
    </lineage>
</organism>
<feature type="binding site" evidence="8">
    <location>
        <position position="248"/>
    </location>
    <ligand>
        <name>Mg(2+)</name>
        <dbReference type="ChEBI" id="CHEBI:18420"/>
    </ligand>
</feature>
<evidence type="ECO:0000313" key="10">
    <source>
        <dbReference type="EMBL" id="GFE63695.1"/>
    </source>
</evidence>
<keyword evidence="7 8" id="KW-0460">Magnesium</keyword>
<evidence type="ECO:0000256" key="6">
    <source>
        <dbReference type="ARBA" id="ARBA00022840"/>
    </source>
</evidence>
<feature type="binding site" evidence="8">
    <location>
        <position position="173"/>
    </location>
    <ligand>
        <name>ATP</name>
        <dbReference type="ChEBI" id="CHEBI:30616"/>
    </ligand>
</feature>
<feature type="binding site" evidence="8">
    <location>
        <position position="180"/>
    </location>
    <ligand>
        <name>ATP</name>
        <dbReference type="ChEBI" id="CHEBI:30616"/>
    </ligand>
</feature>
<comment type="catalytic activity">
    <reaction evidence="8">
        <text>L-threonyl-[protein] + ATP = 3-O-(5'-adenylyl)-L-threonyl-[protein] + diphosphate</text>
        <dbReference type="Rhea" id="RHEA:54292"/>
        <dbReference type="Rhea" id="RHEA-COMP:11060"/>
        <dbReference type="Rhea" id="RHEA-COMP:13847"/>
        <dbReference type="ChEBI" id="CHEBI:30013"/>
        <dbReference type="ChEBI" id="CHEBI:30616"/>
        <dbReference type="ChEBI" id="CHEBI:33019"/>
        <dbReference type="ChEBI" id="CHEBI:138113"/>
        <dbReference type="EC" id="2.7.7.108"/>
    </reaction>
</comment>
<evidence type="ECO:0000256" key="5">
    <source>
        <dbReference type="ARBA" id="ARBA00022741"/>
    </source>
</evidence>
<evidence type="ECO:0000256" key="4">
    <source>
        <dbReference type="ARBA" id="ARBA00022723"/>
    </source>
</evidence>
<comment type="catalytic activity">
    <reaction evidence="8">
        <text>L-seryl-[protein] + ATP = 3-O-(5'-adenylyl)-L-seryl-[protein] + diphosphate</text>
        <dbReference type="Rhea" id="RHEA:58120"/>
        <dbReference type="Rhea" id="RHEA-COMP:9863"/>
        <dbReference type="Rhea" id="RHEA-COMP:15073"/>
        <dbReference type="ChEBI" id="CHEBI:29999"/>
        <dbReference type="ChEBI" id="CHEBI:30616"/>
        <dbReference type="ChEBI" id="CHEBI:33019"/>
        <dbReference type="ChEBI" id="CHEBI:142516"/>
        <dbReference type="EC" id="2.7.7.108"/>
    </reaction>
</comment>
<keyword evidence="8" id="KW-0464">Manganese</keyword>
<feature type="binding site" evidence="8">
    <location>
        <position position="110"/>
    </location>
    <ligand>
        <name>ATP</name>
        <dbReference type="ChEBI" id="CHEBI:30616"/>
    </ligand>
</feature>
<dbReference type="EC" id="2.7.7.-" evidence="8"/>
<comment type="catalytic activity">
    <reaction evidence="8">
        <text>L-tyrosyl-[protein] + ATP = O-(5'-adenylyl)-L-tyrosyl-[protein] + diphosphate</text>
        <dbReference type="Rhea" id="RHEA:54288"/>
        <dbReference type="Rhea" id="RHEA-COMP:10136"/>
        <dbReference type="Rhea" id="RHEA-COMP:13846"/>
        <dbReference type="ChEBI" id="CHEBI:30616"/>
        <dbReference type="ChEBI" id="CHEBI:33019"/>
        <dbReference type="ChEBI" id="CHEBI:46858"/>
        <dbReference type="ChEBI" id="CHEBI:83624"/>
        <dbReference type="EC" id="2.7.7.108"/>
    </reaction>
</comment>
<dbReference type="HAMAP" id="MF_00692">
    <property type="entry name" value="SelO"/>
    <property type="match status" value="1"/>
</dbReference>
<evidence type="ECO:0000313" key="11">
    <source>
        <dbReference type="Proteomes" id="UP000436822"/>
    </source>
</evidence>
<dbReference type="NCBIfam" id="NF000658">
    <property type="entry name" value="PRK00029.1"/>
    <property type="match status" value="1"/>
</dbReference>
<feature type="binding site" evidence="8">
    <location>
        <position position="257"/>
    </location>
    <ligand>
        <name>ATP</name>
        <dbReference type="ChEBI" id="CHEBI:30616"/>
    </ligand>
</feature>
<proteinExistence type="inferred from homology"/>
<evidence type="ECO:0000256" key="8">
    <source>
        <dbReference type="HAMAP-Rule" id="MF_00692"/>
    </source>
</evidence>
<comment type="similarity">
    <text evidence="1 8">Belongs to the SELO family.</text>
</comment>
<feature type="binding site" evidence="8">
    <location>
        <position position="123"/>
    </location>
    <ligand>
        <name>ATP</name>
        <dbReference type="ChEBI" id="CHEBI:30616"/>
    </ligand>
</feature>
<protein>
    <recommendedName>
        <fullName evidence="8">Protein nucleotidyltransferase YdiU</fullName>
        <ecNumber evidence="8">2.7.7.-</ecNumber>
    </recommendedName>
    <alternativeName>
        <fullName evidence="8">Protein adenylyltransferase YdiU</fullName>
        <ecNumber evidence="8">2.7.7.108</ecNumber>
    </alternativeName>
    <alternativeName>
        <fullName evidence="8">Protein uridylyltransferase YdiU</fullName>
        <ecNumber evidence="8">2.7.7.-</ecNumber>
    </alternativeName>
</protein>
<evidence type="ECO:0000256" key="2">
    <source>
        <dbReference type="ARBA" id="ARBA00022679"/>
    </source>
</evidence>
<dbReference type="EC" id="2.7.7.108" evidence="8"/>
<dbReference type="InterPro" id="IPR003846">
    <property type="entry name" value="SelO"/>
</dbReference>
<gene>
    <name evidence="8" type="primary">ydiU</name>
    <name evidence="8" type="synonym">selO</name>
    <name evidence="10" type="ORF">KIN_07690</name>
</gene>
<dbReference type="GO" id="GO:0030145">
    <property type="term" value="F:manganese ion binding"/>
    <property type="evidence" value="ECO:0007669"/>
    <property type="project" value="UniProtKB-UniRule"/>
</dbReference>
<comment type="caution">
    <text evidence="10">The sequence shown here is derived from an EMBL/GenBank/DDBJ whole genome shotgun (WGS) entry which is preliminary data.</text>
</comment>
<sequence length="470" mass="50965">MITPVFDNHYVTLPERFYTRLDPVPVADPSLLAVNEPLAVEMGLDPNWLKSEDGLAMLAGNQMPAGSAPLAQVYAGHQFGGWSSRLGDGRANLLGEVRGPDGTLWDIQLKGSGPTPYSRMGDGRAWLGPVLREYVISEAMHALGVRTTRALAAVETGETVLRERAFPGAILTRVAPSHIRVGTFQYFASQKDVDGLATLLAFASQRHNPDLAPDDALGFLAHVVKAQAYLVARWMGLGFIHGVMNTDNTHVGGITIDYGPCAFMDTYDPAKVFSSIDQFGRYAYQAQPEILVWNLAQLASSLLPLMGDDTNKSIEAAQEVLHGFGPAYTQSWLSIFLPKLGIAGEAEGDIELVQTFLRLMAETGADFTNTFRALAEDVVPAGEGFAAWRAAWTARKAPNASALMKAANPAFIPRNHQIDAMIAAAVASDLGPFKRLMDVLSRPFDDQPEHSDLMRPPAPEEEVRQTFCGT</sequence>
<dbReference type="EMBL" id="BLJE01000001">
    <property type="protein sequence ID" value="GFE63695.1"/>
    <property type="molecule type" value="Genomic_DNA"/>
</dbReference>
<comment type="cofactor">
    <cofactor evidence="8">
        <name>Mg(2+)</name>
        <dbReference type="ChEBI" id="CHEBI:18420"/>
    </cofactor>
    <cofactor evidence="8">
        <name>Mn(2+)</name>
        <dbReference type="ChEBI" id="CHEBI:29035"/>
    </cofactor>
</comment>
<keyword evidence="5 8" id="KW-0547">Nucleotide-binding</keyword>
<evidence type="ECO:0000256" key="1">
    <source>
        <dbReference type="ARBA" id="ARBA00009747"/>
    </source>
</evidence>
<dbReference type="GO" id="GO:0070733">
    <property type="term" value="F:AMPylase activity"/>
    <property type="evidence" value="ECO:0007669"/>
    <property type="project" value="UniProtKB-EC"/>
</dbReference>
<dbReference type="PANTHER" id="PTHR32057:SF14">
    <property type="entry name" value="PROTEIN ADENYLYLTRANSFERASE SELO, MITOCHONDRIAL"/>
    <property type="match status" value="1"/>
</dbReference>
<reference evidence="10 11" key="1">
    <citation type="submission" date="2019-12" db="EMBL/GenBank/DDBJ databases">
        <title>Litoreibacter badius sp. nov., a novel bacteriochlorophyll a-containing bacterium in the genus Litoreibacter.</title>
        <authorList>
            <person name="Kanamuro M."/>
            <person name="Takabe Y."/>
            <person name="Mori K."/>
            <person name="Takaichi S."/>
            <person name="Hanada S."/>
        </authorList>
    </citation>
    <scope>NUCLEOTIDE SEQUENCE [LARGE SCALE GENOMIC DNA]</scope>
    <source>
        <strain evidence="10 11">K6</strain>
    </source>
</reference>
<name>A0A6N6JC01_9RHOB</name>
<keyword evidence="11" id="KW-1185">Reference proteome</keyword>
<evidence type="ECO:0000256" key="7">
    <source>
        <dbReference type="ARBA" id="ARBA00022842"/>
    </source>
</evidence>
<evidence type="ECO:0000256" key="3">
    <source>
        <dbReference type="ARBA" id="ARBA00022695"/>
    </source>
</evidence>
<keyword evidence="2 8" id="KW-0808">Transferase</keyword>